<dbReference type="Proteomes" id="UP000492820">
    <property type="component" value="Unassembled WGS sequence"/>
</dbReference>
<gene>
    <name evidence="12" type="primary">EGR_09405</name>
    <name evidence="10" type="ORF">EgrG_000131600</name>
</gene>
<dbReference type="GO" id="GO:0006368">
    <property type="term" value="P:transcription elongation by RNA polymerase II"/>
    <property type="evidence" value="ECO:0007669"/>
    <property type="project" value="InterPro"/>
</dbReference>
<accession>A0A068WXV6</accession>
<evidence type="ECO:0000313" key="10">
    <source>
        <dbReference type="EMBL" id="CDS24702.1"/>
    </source>
</evidence>
<evidence type="ECO:0000256" key="5">
    <source>
        <dbReference type="ARBA" id="ARBA00023159"/>
    </source>
</evidence>
<feature type="compositionally biased region" description="Acidic residues" evidence="8">
    <location>
        <begin position="312"/>
        <end position="322"/>
    </location>
</feature>
<name>A0A068WXV6_ECHGR</name>
<dbReference type="GO" id="GO:0003711">
    <property type="term" value="F:transcription elongation factor activity"/>
    <property type="evidence" value="ECO:0007669"/>
    <property type="project" value="TreeGrafter"/>
</dbReference>
<organism evidence="10">
    <name type="scientific">Echinococcus granulosus</name>
    <name type="common">Hydatid tapeworm</name>
    <dbReference type="NCBI Taxonomy" id="6210"/>
    <lineage>
        <taxon>Eukaryota</taxon>
        <taxon>Metazoa</taxon>
        <taxon>Spiralia</taxon>
        <taxon>Lophotrochozoa</taxon>
        <taxon>Platyhelminthes</taxon>
        <taxon>Cestoda</taxon>
        <taxon>Eucestoda</taxon>
        <taxon>Cyclophyllidea</taxon>
        <taxon>Taeniidae</taxon>
        <taxon>Echinococcus</taxon>
        <taxon>Echinococcus granulosus group</taxon>
    </lineage>
</organism>
<feature type="compositionally biased region" description="Polar residues" evidence="8">
    <location>
        <begin position="284"/>
        <end position="298"/>
    </location>
</feature>
<evidence type="ECO:0000313" key="12">
    <source>
        <dbReference type="WBParaSite" id="EgrG_000131600"/>
    </source>
</evidence>
<evidence type="ECO:0000256" key="1">
    <source>
        <dbReference type="ARBA" id="ARBA00004123"/>
    </source>
</evidence>
<dbReference type="OrthoDB" id="125903at2759"/>
<evidence type="ECO:0000256" key="7">
    <source>
        <dbReference type="ARBA" id="ARBA00023242"/>
    </source>
</evidence>
<dbReference type="InterPro" id="IPR027093">
    <property type="entry name" value="EAF_fam"/>
</dbReference>
<sequence>MQENRITGFADVQVAYKSPTTLRWPTRDFSVIPIDHNIFGHQISGFFHFEYTAMPLQGKYEVKLGRSFLDPSQNCFMTMRCDFLPASVDREQPGSIKIVNEKEVDVRLPNVPGAEQSSTLLKGNIRPVQKECLLIYNKTTGELTLERISKAAQLKNVRDGPPSKKPSDSTQTSLPSQSAIAPNQPSKPKVRTMSESSSESSVRLPKPKRTSPPDQRPPPSSNLKRSTLSSSSSSSSSSISESGSLTNSLQKQRHRQPSSLSSLSELDDKPTPAPPPATQQQQQSISKGPTTSQPSASMQRALMANYLHLSESESEEDNEESS</sequence>
<comment type="similarity">
    <text evidence="2">Belongs to the EAF family.</text>
</comment>
<evidence type="ECO:0000259" key="9">
    <source>
        <dbReference type="Pfam" id="PF09816"/>
    </source>
</evidence>
<proteinExistence type="inferred from homology"/>
<reference evidence="12" key="3">
    <citation type="submission" date="2020-10" db="UniProtKB">
        <authorList>
            <consortium name="WormBaseParasite"/>
        </authorList>
    </citation>
    <scope>IDENTIFICATION</scope>
</reference>
<evidence type="ECO:0000256" key="3">
    <source>
        <dbReference type="ARBA" id="ARBA00022553"/>
    </source>
</evidence>
<reference evidence="10" key="2">
    <citation type="submission" date="2014-06" db="EMBL/GenBank/DDBJ databases">
        <authorList>
            <person name="Aslett M."/>
        </authorList>
    </citation>
    <scope>NUCLEOTIDE SEQUENCE</scope>
</reference>
<protein>
    <submittedName>
        <fullName evidence="10 12">Ell associated factor 1</fullName>
    </submittedName>
</protein>
<dbReference type="AlphaFoldDB" id="A0A068WXV6"/>
<keyword evidence="6" id="KW-0804">Transcription</keyword>
<dbReference type="EMBL" id="LK028615">
    <property type="protein sequence ID" value="CDS24702.1"/>
    <property type="molecule type" value="Genomic_DNA"/>
</dbReference>
<dbReference type="WBParaSite" id="EgrG_000131600">
    <property type="protein sequence ID" value="EgrG_000131600"/>
    <property type="gene ID" value="EgrG_000131600"/>
</dbReference>
<evidence type="ECO:0000256" key="4">
    <source>
        <dbReference type="ARBA" id="ARBA00023015"/>
    </source>
</evidence>
<dbReference type="PANTHER" id="PTHR15970:SF2">
    <property type="entry name" value="ELL-ASSOCIATED FACTOR EAF"/>
    <property type="match status" value="1"/>
</dbReference>
<evidence type="ECO:0000256" key="2">
    <source>
        <dbReference type="ARBA" id="ARBA00007798"/>
    </source>
</evidence>
<feature type="compositionally biased region" description="Polar residues" evidence="8">
    <location>
        <begin position="168"/>
        <end position="186"/>
    </location>
</feature>
<dbReference type="Pfam" id="PF09816">
    <property type="entry name" value="EAF"/>
    <property type="match status" value="1"/>
</dbReference>
<feature type="region of interest" description="Disordered" evidence="8">
    <location>
        <begin position="154"/>
        <end position="322"/>
    </location>
</feature>
<comment type="subcellular location">
    <subcellularLocation>
        <location evidence="1">Nucleus</location>
    </subcellularLocation>
</comment>
<feature type="domain" description="Transcription elongation factor Eaf N-terminal" evidence="9">
    <location>
        <begin position="60"/>
        <end position="158"/>
    </location>
</feature>
<evidence type="ECO:0000313" key="11">
    <source>
        <dbReference type="Proteomes" id="UP000492820"/>
    </source>
</evidence>
<keyword evidence="3" id="KW-0597">Phosphoprotein</keyword>
<dbReference type="GO" id="GO:0032783">
    <property type="term" value="C:super elongation complex"/>
    <property type="evidence" value="ECO:0007669"/>
    <property type="project" value="InterPro"/>
</dbReference>
<dbReference type="PANTHER" id="PTHR15970">
    <property type="entry name" value="ELL-ASSOCIATED FACTOR EAF"/>
    <property type="match status" value="1"/>
</dbReference>
<keyword evidence="7" id="KW-0539">Nucleus</keyword>
<reference evidence="10 11" key="1">
    <citation type="journal article" date="2013" name="Nature">
        <title>The genomes of four tapeworm species reveal adaptations to parasitism.</title>
        <authorList>
            <person name="Tsai I.J."/>
            <person name="Zarowiecki M."/>
            <person name="Holroyd N."/>
            <person name="Garciarrubio A."/>
            <person name="Sanchez-Flores A."/>
            <person name="Brooks K.L."/>
            <person name="Tracey A."/>
            <person name="Bobes R.J."/>
            <person name="Fragoso G."/>
            <person name="Sciutto E."/>
            <person name="Aslett M."/>
            <person name="Beasley H."/>
            <person name="Bennett H.M."/>
            <person name="Cai J."/>
            <person name="Camicia F."/>
            <person name="Clark R."/>
            <person name="Cucher M."/>
            <person name="De Silva N."/>
            <person name="Day T.A."/>
            <person name="Deplazes P."/>
            <person name="Estrada K."/>
            <person name="Fernandez C."/>
            <person name="Holland P.W."/>
            <person name="Hou J."/>
            <person name="Hu S."/>
            <person name="Huckvale T."/>
            <person name="Hung S.S."/>
            <person name="Kamenetzky L."/>
            <person name="Keane J.A."/>
            <person name="Kiss F."/>
            <person name="Koziol U."/>
            <person name="Lambert O."/>
            <person name="Liu K."/>
            <person name="Luo X."/>
            <person name="Luo Y."/>
            <person name="Macchiaroli N."/>
            <person name="Nichol S."/>
            <person name="Paps J."/>
            <person name="Parkinson J."/>
            <person name="Pouchkina-Stantcheva N."/>
            <person name="Riddiford N."/>
            <person name="Rosenzvit M."/>
            <person name="Salinas G."/>
            <person name="Wasmuth J.D."/>
            <person name="Zamanian M."/>
            <person name="Zheng Y."/>
            <person name="Cai X."/>
            <person name="Soberon X."/>
            <person name="Olson P.D."/>
            <person name="Laclette J.P."/>
            <person name="Brehm K."/>
            <person name="Berriman M."/>
            <person name="Garciarrubio A."/>
            <person name="Bobes R.J."/>
            <person name="Fragoso G."/>
            <person name="Sanchez-Flores A."/>
            <person name="Estrada K."/>
            <person name="Cevallos M.A."/>
            <person name="Morett E."/>
            <person name="Gonzalez V."/>
            <person name="Portillo T."/>
            <person name="Ochoa-Leyva A."/>
            <person name="Jose M.V."/>
            <person name="Sciutto E."/>
            <person name="Landa A."/>
            <person name="Jimenez L."/>
            <person name="Valdes V."/>
            <person name="Carrero J.C."/>
            <person name="Larralde C."/>
            <person name="Morales-Montor J."/>
            <person name="Limon-Lason J."/>
            <person name="Soberon X."/>
            <person name="Laclette J.P."/>
        </authorList>
    </citation>
    <scope>NUCLEOTIDE SEQUENCE [LARGE SCALE GENOMIC DNA]</scope>
</reference>
<dbReference type="InterPro" id="IPR019194">
    <property type="entry name" value="Tscrpt_elong_fac_Eaf_N"/>
</dbReference>
<evidence type="ECO:0000256" key="6">
    <source>
        <dbReference type="ARBA" id="ARBA00023163"/>
    </source>
</evidence>
<evidence type="ECO:0000256" key="8">
    <source>
        <dbReference type="SAM" id="MobiDB-lite"/>
    </source>
</evidence>
<keyword evidence="4" id="KW-0805">Transcription regulation</keyword>
<keyword evidence="5" id="KW-0010">Activator</keyword>
<feature type="compositionally biased region" description="Low complexity" evidence="8">
    <location>
        <begin position="221"/>
        <end position="249"/>
    </location>
</feature>
<feature type="compositionally biased region" description="Basic and acidic residues" evidence="8">
    <location>
        <begin position="156"/>
        <end position="167"/>
    </location>
</feature>